<dbReference type="Pfam" id="PF00067">
    <property type="entry name" value="p450"/>
    <property type="match status" value="1"/>
</dbReference>
<accession>D5A813</accession>
<comment type="cofactor">
    <cofactor evidence="2">
        <name>heme</name>
        <dbReference type="ChEBI" id="CHEBI:30413"/>
    </cofactor>
</comment>
<sequence length="321" mass="36533">MFGRDSQTAEEFKEAVTKLMVIGGKPNLVNYFPFLRILDPQGVSRDVIKYMGIVFGLLDRSVEARLQRRKEGRTEHSDAKAKDFLDILLDYRSESGERFTKKDIIPFLYDLLIAGTETNSSTIEWTIAEAIRNPRIMKKAQAELEEVVGKDRRVEESDIDRLPYLHAVVREVFRLHPPVPLLLPHGAESRCEVAGYMIPKDTQVLVNAWAIGRDPTIWDEPSEFKPERFVESELEYRGQNFELIPSGAGRRICPGLPLAHRMVHVVIASLLHSFNWSLPDGITADNMDMTEKFGITLQRGSPLIAVPSPRLPAHLFNDQYH</sequence>
<dbReference type="PRINTS" id="PR00385">
    <property type="entry name" value="P450"/>
</dbReference>
<dbReference type="InterPro" id="IPR002401">
    <property type="entry name" value="Cyt_P450_E_grp-I"/>
</dbReference>
<feature type="binding site" description="axial binding residue" evidence="2">
    <location>
        <position position="253"/>
    </location>
    <ligand>
        <name>heme</name>
        <dbReference type="ChEBI" id="CHEBI:30413"/>
    </ligand>
    <ligandPart>
        <name>Fe</name>
        <dbReference type="ChEBI" id="CHEBI:18248"/>
    </ligandPart>
</feature>
<comment type="similarity">
    <text evidence="1">Belongs to the cytochrome P450 family.</text>
</comment>
<keyword evidence="2" id="KW-0479">Metal-binding</keyword>
<name>D5A813_PICSI</name>
<dbReference type="InterPro" id="IPR036396">
    <property type="entry name" value="Cyt_P450_sf"/>
</dbReference>
<dbReference type="GO" id="GO:0004497">
    <property type="term" value="F:monooxygenase activity"/>
    <property type="evidence" value="ECO:0007669"/>
    <property type="project" value="InterPro"/>
</dbReference>
<dbReference type="EMBL" id="BT122293">
    <property type="protein sequence ID" value="ADE75682.1"/>
    <property type="molecule type" value="mRNA"/>
</dbReference>
<keyword evidence="2" id="KW-0408">Iron</keyword>
<dbReference type="GO" id="GO:0005506">
    <property type="term" value="F:iron ion binding"/>
    <property type="evidence" value="ECO:0007669"/>
    <property type="project" value="InterPro"/>
</dbReference>
<dbReference type="Gene3D" id="1.10.630.10">
    <property type="entry name" value="Cytochrome P450"/>
    <property type="match status" value="1"/>
</dbReference>
<dbReference type="GO" id="GO:0020037">
    <property type="term" value="F:heme binding"/>
    <property type="evidence" value="ECO:0007669"/>
    <property type="project" value="InterPro"/>
</dbReference>
<evidence type="ECO:0008006" key="4">
    <source>
        <dbReference type="Google" id="ProtNLM"/>
    </source>
</evidence>
<dbReference type="AlphaFoldDB" id="D5A813"/>
<dbReference type="SUPFAM" id="SSF48264">
    <property type="entry name" value="Cytochrome P450"/>
    <property type="match status" value="1"/>
</dbReference>
<organism evidence="3">
    <name type="scientific">Picea sitchensis</name>
    <name type="common">Sitka spruce</name>
    <name type="synonym">Pinus sitchensis</name>
    <dbReference type="NCBI Taxonomy" id="3332"/>
    <lineage>
        <taxon>Eukaryota</taxon>
        <taxon>Viridiplantae</taxon>
        <taxon>Streptophyta</taxon>
        <taxon>Embryophyta</taxon>
        <taxon>Tracheophyta</taxon>
        <taxon>Spermatophyta</taxon>
        <taxon>Pinopsida</taxon>
        <taxon>Pinidae</taxon>
        <taxon>Conifers I</taxon>
        <taxon>Pinales</taxon>
        <taxon>Pinaceae</taxon>
        <taxon>Picea</taxon>
    </lineage>
</organism>
<dbReference type="PANTHER" id="PTHR47950">
    <property type="entry name" value="CYTOCHROME P450, FAMILY 76, SUBFAMILY C, POLYPEPTIDE 5-RELATED"/>
    <property type="match status" value="1"/>
</dbReference>
<reference evidence="3" key="1">
    <citation type="submission" date="2010-04" db="EMBL/GenBank/DDBJ databases">
        <authorList>
            <person name="Reid K.E."/>
            <person name="Liao N."/>
            <person name="Chan S."/>
            <person name="Docking R."/>
            <person name="Taylor G."/>
            <person name="Moore R."/>
            <person name="Mayo M."/>
            <person name="Munro S."/>
            <person name="King J."/>
            <person name="Yanchuk A."/>
            <person name="Holt R."/>
            <person name="Jones S."/>
            <person name="Marra M."/>
            <person name="Ritland C.E."/>
            <person name="Ritland K."/>
            <person name="Bohlmann J."/>
        </authorList>
    </citation>
    <scope>NUCLEOTIDE SEQUENCE</scope>
    <source>
        <tissue evidence="3">Buds collected with no treatment. Collection October 2007</tissue>
    </source>
</reference>
<dbReference type="PANTHER" id="PTHR47950:SF44">
    <property type="entry name" value="CYTOCHROME P450, FAMILY 76, SUBFAMILY C, POLYPEPTIDE 5-RELATED"/>
    <property type="match status" value="1"/>
</dbReference>
<dbReference type="PRINTS" id="PR00463">
    <property type="entry name" value="EP450I"/>
</dbReference>
<evidence type="ECO:0000256" key="2">
    <source>
        <dbReference type="PIRSR" id="PIRSR602401-1"/>
    </source>
</evidence>
<dbReference type="FunFam" id="1.10.630.10:FF:000163">
    <property type="entry name" value="Geraniol 8-hydroxylase"/>
    <property type="match status" value="1"/>
</dbReference>
<evidence type="ECO:0000256" key="1">
    <source>
        <dbReference type="ARBA" id="ARBA00010617"/>
    </source>
</evidence>
<dbReference type="GO" id="GO:0016705">
    <property type="term" value="F:oxidoreductase activity, acting on paired donors, with incorporation or reduction of molecular oxygen"/>
    <property type="evidence" value="ECO:0007669"/>
    <property type="project" value="InterPro"/>
</dbReference>
<protein>
    <recommendedName>
        <fullName evidence="4">Cytochrome P450-like protein</fullName>
    </recommendedName>
</protein>
<proteinExistence type="evidence at transcript level"/>
<dbReference type="InterPro" id="IPR001128">
    <property type="entry name" value="Cyt_P450"/>
</dbReference>
<evidence type="ECO:0000313" key="3">
    <source>
        <dbReference type="EMBL" id="ADE75682.1"/>
    </source>
</evidence>
<keyword evidence="2" id="KW-0349">Heme</keyword>